<dbReference type="AlphaFoldDB" id="A0A0U1Q369"/>
<dbReference type="RefSeq" id="WP_046740620.1">
    <property type="nucleotide sequence ID" value="NZ_LBNQ01000009.1"/>
</dbReference>
<evidence type="ECO:0000313" key="5">
    <source>
        <dbReference type="Proteomes" id="UP000050580"/>
    </source>
</evidence>
<dbReference type="PANTHER" id="PTHR38687:SF1">
    <property type="entry name" value="CELL DIVISION PROTEIN DEDD"/>
    <property type="match status" value="1"/>
</dbReference>
<sequence length="229" mass="24459">MAKRTPRRKAGSSQRGGTLAGILIGLIIGFAVCIAVALYISRMPVPFLNTEANTRPSALDTTEQERNRTWNPNAALSPQRDGQATTQTYSQPQLPAAPTQDAAPPVEPEPPSEVVTVAPPTTGTDPLGELAAQVGSRPAPAAVTPPPAQADPYIYFVQAGAFRSQSDADAQRARLAMNGWDARITSREQNGQTIYRVRVGPFNSSSDAANIKRQFDQQAIDAAVVRQAR</sequence>
<keyword evidence="2" id="KW-0812">Transmembrane</keyword>
<feature type="region of interest" description="Disordered" evidence="1">
    <location>
        <begin position="56"/>
        <end position="125"/>
    </location>
</feature>
<dbReference type="GO" id="GO:0032153">
    <property type="term" value="C:cell division site"/>
    <property type="evidence" value="ECO:0007669"/>
    <property type="project" value="TreeGrafter"/>
</dbReference>
<evidence type="ECO:0000259" key="3">
    <source>
        <dbReference type="PROSITE" id="PS51724"/>
    </source>
</evidence>
<protein>
    <recommendedName>
        <fullName evidence="3">SPOR domain-containing protein</fullName>
    </recommendedName>
</protein>
<dbReference type="PANTHER" id="PTHR38687">
    <property type="entry name" value="CELL DIVISION PROTEIN DEDD-RELATED"/>
    <property type="match status" value="1"/>
</dbReference>
<dbReference type="Gene3D" id="3.30.70.1070">
    <property type="entry name" value="Sporulation related repeat"/>
    <property type="match status" value="1"/>
</dbReference>
<feature type="domain" description="SPOR" evidence="3">
    <location>
        <begin position="149"/>
        <end position="228"/>
    </location>
</feature>
<comment type="caution">
    <text evidence="4">The sequence shown here is derived from an EMBL/GenBank/DDBJ whole genome shotgun (WGS) entry which is preliminary data.</text>
</comment>
<dbReference type="SUPFAM" id="SSF110997">
    <property type="entry name" value="Sporulation related repeat"/>
    <property type="match status" value="1"/>
</dbReference>
<feature type="compositionally biased region" description="Low complexity" evidence="1">
    <location>
        <begin position="112"/>
        <end position="122"/>
    </location>
</feature>
<evidence type="ECO:0000313" key="4">
    <source>
        <dbReference type="EMBL" id="KKW69184.1"/>
    </source>
</evidence>
<dbReference type="Pfam" id="PF05036">
    <property type="entry name" value="SPOR"/>
    <property type="match status" value="1"/>
</dbReference>
<gene>
    <name evidence="4" type="ORF">AAV94_00875</name>
</gene>
<evidence type="ECO:0000256" key="2">
    <source>
        <dbReference type="SAM" id="Phobius"/>
    </source>
</evidence>
<evidence type="ECO:0000256" key="1">
    <source>
        <dbReference type="SAM" id="MobiDB-lite"/>
    </source>
</evidence>
<keyword evidence="5" id="KW-1185">Reference proteome</keyword>
<dbReference type="InterPro" id="IPR007730">
    <property type="entry name" value="SPOR-like_dom"/>
</dbReference>
<dbReference type="EMBL" id="LBNQ01000009">
    <property type="protein sequence ID" value="KKW69184.1"/>
    <property type="molecule type" value="Genomic_DNA"/>
</dbReference>
<dbReference type="GO" id="GO:0032506">
    <property type="term" value="P:cytokinetic process"/>
    <property type="evidence" value="ECO:0007669"/>
    <property type="project" value="TreeGrafter"/>
</dbReference>
<keyword evidence="2" id="KW-1133">Transmembrane helix</keyword>
<proteinExistence type="predicted"/>
<dbReference type="Proteomes" id="UP000050580">
    <property type="component" value="Unassembled WGS sequence"/>
</dbReference>
<dbReference type="InterPro" id="IPR052521">
    <property type="entry name" value="Cell_div_SPOR-domain"/>
</dbReference>
<dbReference type="InterPro" id="IPR036680">
    <property type="entry name" value="SPOR-like_sf"/>
</dbReference>
<accession>A0A0U1Q369</accession>
<dbReference type="GO" id="GO:0042834">
    <property type="term" value="F:peptidoglycan binding"/>
    <property type="evidence" value="ECO:0007669"/>
    <property type="project" value="InterPro"/>
</dbReference>
<dbReference type="STRING" id="1610491.AAV94_00875"/>
<reference evidence="4 5" key="1">
    <citation type="submission" date="2015-05" db="EMBL/GenBank/DDBJ databases">
        <title>Draft genome sequence of Lampropedia sp. CT6, isolated from the microbial mat of a hot water spring, located at Manikaran, India.</title>
        <authorList>
            <person name="Tripathi C."/>
            <person name="Rani P."/>
            <person name="Mahato N.K."/>
            <person name="Lal R."/>
        </authorList>
    </citation>
    <scope>NUCLEOTIDE SEQUENCE [LARGE SCALE GENOMIC DNA]</scope>
    <source>
        <strain evidence="4 5">CT6</strain>
    </source>
</reference>
<feature type="transmembrane region" description="Helical" evidence="2">
    <location>
        <begin position="20"/>
        <end position="40"/>
    </location>
</feature>
<organism evidence="4 5">
    <name type="scientific">Lampropedia cohaerens</name>
    <dbReference type="NCBI Taxonomy" id="1610491"/>
    <lineage>
        <taxon>Bacteria</taxon>
        <taxon>Pseudomonadati</taxon>
        <taxon>Pseudomonadota</taxon>
        <taxon>Betaproteobacteria</taxon>
        <taxon>Burkholderiales</taxon>
        <taxon>Comamonadaceae</taxon>
        <taxon>Lampropedia</taxon>
    </lineage>
</organism>
<dbReference type="PROSITE" id="PS51724">
    <property type="entry name" value="SPOR"/>
    <property type="match status" value="1"/>
</dbReference>
<name>A0A0U1Q369_9BURK</name>
<dbReference type="GO" id="GO:0030428">
    <property type="term" value="C:cell septum"/>
    <property type="evidence" value="ECO:0007669"/>
    <property type="project" value="TreeGrafter"/>
</dbReference>
<feature type="compositionally biased region" description="Polar residues" evidence="1">
    <location>
        <begin position="69"/>
        <end position="93"/>
    </location>
</feature>
<keyword evidence="2" id="KW-0472">Membrane</keyword>